<dbReference type="Proteomes" id="UP000229247">
    <property type="component" value="Unassembled WGS sequence"/>
</dbReference>
<proteinExistence type="predicted"/>
<sequence>EAAIADGWVITEVHVAVGATLANIPQTKPNKKGLGGGNPIPGLFPVNVDIDPGVTETDWFCLGYNWTKGESPVIAAHAVVSQIQPGYTVSG</sequence>
<evidence type="ECO:0000313" key="2">
    <source>
        <dbReference type="Proteomes" id="UP000229247"/>
    </source>
</evidence>
<comment type="caution">
    <text evidence="1">The sequence shown here is derived from an EMBL/GenBank/DDBJ whole genome shotgun (WGS) entry which is preliminary data.</text>
</comment>
<reference evidence="2" key="1">
    <citation type="submission" date="2017-09" db="EMBL/GenBank/DDBJ databases">
        <title>Depth-based differentiation of microbial function through sediment-hosted aquifers and enrichment of novel symbionts in the deep terrestrial subsurface.</title>
        <authorList>
            <person name="Probst A.J."/>
            <person name="Ladd B."/>
            <person name="Jarett J.K."/>
            <person name="Geller-Mcgrath D.E."/>
            <person name="Sieber C.M.K."/>
            <person name="Emerson J.B."/>
            <person name="Anantharaman K."/>
            <person name="Thomas B.C."/>
            <person name="Malmstrom R."/>
            <person name="Stieglmeier M."/>
            <person name="Klingl A."/>
            <person name="Woyke T."/>
            <person name="Ryan C.M."/>
            <person name="Banfield J.F."/>
        </authorList>
    </citation>
    <scope>NUCLEOTIDE SEQUENCE [LARGE SCALE GENOMIC DNA]</scope>
</reference>
<organism evidence="1 2">
    <name type="scientific">Candidatus Portnoybacteria bacterium CG02_land_8_20_14_3_00_45_8</name>
    <dbReference type="NCBI Taxonomy" id="1974807"/>
    <lineage>
        <taxon>Bacteria</taxon>
        <taxon>Candidatus Portnoyibacteriota</taxon>
    </lineage>
</organism>
<feature type="non-terminal residue" evidence="1">
    <location>
        <position position="1"/>
    </location>
</feature>
<gene>
    <name evidence="1" type="ORF">COS30_02430</name>
</gene>
<protein>
    <submittedName>
        <fullName evidence="1">Uncharacterized protein</fullName>
    </submittedName>
</protein>
<dbReference type="AlphaFoldDB" id="A0A2M7D5S8"/>
<name>A0A2M7D5S8_9BACT</name>
<feature type="non-terminal residue" evidence="1">
    <location>
        <position position="91"/>
    </location>
</feature>
<dbReference type="EMBL" id="PEUE01000058">
    <property type="protein sequence ID" value="PIV38376.1"/>
    <property type="molecule type" value="Genomic_DNA"/>
</dbReference>
<accession>A0A2M7D5S8</accession>
<evidence type="ECO:0000313" key="1">
    <source>
        <dbReference type="EMBL" id="PIV38376.1"/>
    </source>
</evidence>